<keyword evidence="4 6" id="KW-0862">Zinc</keyword>
<evidence type="ECO:0000313" key="10">
    <source>
        <dbReference type="Proteomes" id="UP001428341"/>
    </source>
</evidence>
<dbReference type="Pfam" id="PF04434">
    <property type="entry name" value="SWIM"/>
    <property type="match status" value="1"/>
</dbReference>
<comment type="similarity">
    <text evidence="1 6">Belongs to the FHY3/FAR1 family.</text>
</comment>
<feature type="compositionally biased region" description="Polar residues" evidence="7">
    <location>
        <begin position="513"/>
        <end position="522"/>
    </location>
</feature>
<dbReference type="InterPro" id="IPR003871">
    <property type="entry name" value="RFA1B/D_OB_1st"/>
</dbReference>
<evidence type="ECO:0000256" key="4">
    <source>
        <dbReference type="ARBA" id="ARBA00022833"/>
    </source>
</evidence>
<proteinExistence type="inferred from homology"/>
<evidence type="ECO:0000256" key="1">
    <source>
        <dbReference type="ARBA" id="ARBA00005889"/>
    </source>
</evidence>
<reference evidence="9 10" key="1">
    <citation type="submission" date="2024-05" db="EMBL/GenBank/DDBJ databases">
        <title>Haplotype-resolved chromosome-level genome assembly of Huyou (Citrus changshanensis).</title>
        <authorList>
            <person name="Miao C."/>
            <person name="Chen W."/>
            <person name="Wu Y."/>
            <person name="Wang L."/>
            <person name="Zhao S."/>
            <person name="Grierson D."/>
            <person name="Xu C."/>
            <person name="Chen K."/>
        </authorList>
    </citation>
    <scope>NUCLEOTIDE SEQUENCE [LARGE SCALE GENOMIC DNA]</scope>
    <source>
        <strain evidence="9">01-14</strain>
        <tissue evidence="9">Leaf</tissue>
    </source>
</reference>
<dbReference type="SUPFAM" id="SSF50249">
    <property type="entry name" value="Nucleic acid-binding proteins"/>
    <property type="match status" value="1"/>
</dbReference>
<dbReference type="InterPro" id="IPR007527">
    <property type="entry name" value="Znf_SWIM"/>
</dbReference>
<evidence type="ECO:0000256" key="2">
    <source>
        <dbReference type="ARBA" id="ARBA00022723"/>
    </source>
</evidence>
<evidence type="ECO:0000256" key="3">
    <source>
        <dbReference type="ARBA" id="ARBA00022771"/>
    </source>
</evidence>
<organism evidence="9 10">
    <name type="scientific">Citrus x changshan-huyou</name>
    <dbReference type="NCBI Taxonomy" id="2935761"/>
    <lineage>
        <taxon>Eukaryota</taxon>
        <taxon>Viridiplantae</taxon>
        <taxon>Streptophyta</taxon>
        <taxon>Embryophyta</taxon>
        <taxon>Tracheophyta</taxon>
        <taxon>Spermatophyta</taxon>
        <taxon>Magnoliopsida</taxon>
        <taxon>eudicotyledons</taxon>
        <taxon>Gunneridae</taxon>
        <taxon>Pentapetalae</taxon>
        <taxon>rosids</taxon>
        <taxon>malvids</taxon>
        <taxon>Sapindales</taxon>
        <taxon>Rutaceae</taxon>
        <taxon>Aurantioideae</taxon>
        <taxon>Citrus</taxon>
    </lineage>
</organism>
<dbReference type="Gene3D" id="2.40.50.140">
    <property type="entry name" value="Nucleic acid-binding proteins"/>
    <property type="match status" value="2"/>
</dbReference>
<keyword evidence="3 5" id="KW-0863">Zinc-finger</keyword>
<accession>A0AAP0MLI6</accession>
<evidence type="ECO:0000259" key="8">
    <source>
        <dbReference type="PROSITE" id="PS50966"/>
    </source>
</evidence>
<dbReference type="GO" id="GO:0005634">
    <property type="term" value="C:nucleus"/>
    <property type="evidence" value="ECO:0007669"/>
    <property type="project" value="UniProtKB-SubCell"/>
</dbReference>
<comment type="function">
    <text evidence="6">Putative transcription activator involved in regulating light control of development.</text>
</comment>
<dbReference type="GO" id="GO:0006355">
    <property type="term" value="P:regulation of DNA-templated transcription"/>
    <property type="evidence" value="ECO:0007669"/>
    <property type="project" value="UniProtKB-UniRule"/>
</dbReference>
<feature type="domain" description="SWIM-type" evidence="8">
    <location>
        <begin position="121"/>
        <end position="159"/>
    </location>
</feature>
<evidence type="ECO:0000256" key="7">
    <source>
        <dbReference type="SAM" id="MobiDB-lite"/>
    </source>
</evidence>
<dbReference type="Proteomes" id="UP001428341">
    <property type="component" value="Unassembled WGS sequence"/>
</dbReference>
<sequence length="522" mass="60134">MDSIEDENEFLVAWDNVLDEYDAHGNNWLKSIFELRHKWVYTYVSQAWFAGMKSTQLSESFNAILKDCLKSNLNMPQFFMHFERMVNDKWYKELEAEYELCYKLVNMKMSVKMLAHAREIYTKGCVKIENDGTLACSCRRFEMRGVLCSHIIKVLRDVMDVKEIPIGVQEKVQESPLTQHIDTVKAKGLKKKESSRGRRRFKSSLEENLMHATIEKTLVTKFKHMLSEGSLYNVKNLKVVSTTGEYRPLSNQYKIIFLVITSLKRLEEGTVKIPINGFQFISPNLIDLRVNNNTILSDVIGSLCGVGDIEIVGADFPPSPTNVVQVIESSNVNKITFEEEMFLNRMSIKELLEADWSSQVKEYIVTVRGKISEIDNSFGWYYVSCKTCIKKVIPRNAEKLLDTSAHKLFNRLPLYSKDVPAEIQSLCGKDFVYKLKLNDYNLKEGLENFTMSNLFTPDEKLELEQELKKDKKDPHDILSNNLEDSVGDFHVTNAGKNRKRKNQIIDDDEVSDGGSNQYTKHV</sequence>
<evidence type="ECO:0000313" key="9">
    <source>
        <dbReference type="EMBL" id="KAK9214554.1"/>
    </source>
</evidence>
<dbReference type="Pfam" id="PF02721">
    <property type="entry name" value="DUF223"/>
    <property type="match status" value="1"/>
</dbReference>
<dbReference type="GO" id="GO:0008270">
    <property type="term" value="F:zinc ion binding"/>
    <property type="evidence" value="ECO:0007669"/>
    <property type="project" value="UniProtKB-UniRule"/>
</dbReference>
<gene>
    <name evidence="9" type="ORF">WN944_006547</name>
</gene>
<dbReference type="SMART" id="SM00575">
    <property type="entry name" value="ZnF_PMZ"/>
    <property type="match status" value="1"/>
</dbReference>
<dbReference type="InterPro" id="IPR012340">
    <property type="entry name" value="NA-bd_OB-fold"/>
</dbReference>
<dbReference type="InterPro" id="IPR006564">
    <property type="entry name" value="Znf_PMZ"/>
</dbReference>
<keyword evidence="10" id="KW-1185">Reference proteome</keyword>
<evidence type="ECO:0000256" key="5">
    <source>
        <dbReference type="PROSITE-ProRule" id="PRU00325"/>
    </source>
</evidence>
<comment type="caution">
    <text evidence="9">The sequence shown here is derived from an EMBL/GenBank/DDBJ whole genome shotgun (WGS) entry which is preliminary data.</text>
</comment>
<comment type="subcellular location">
    <subcellularLocation>
        <location evidence="6">Nucleus</location>
    </subcellularLocation>
</comment>
<dbReference type="PANTHER" id="PTHR31669">
    <property type="entry name" value="PROTEIN FAR1-RELATED SEQUENCE 10-RELATED"/>
    <property type="match status" value="1"/>
</dbReference>
<dbReference type="InterPro" id="IPR031052">
    <property type="entry name" value="FHY3/FAR1"/>
</dbReference>
<dbReference type="EMBL" id="JBCGBO010000003">
    <property type="protein sequence ID" value="KAK9214554.1"/>
    <property type="molecule type" value="Genomic_DNA"/>
</dbReference>
<keyword evidence="2 6" id="KW-0479">Metal-binding</keyword>
<evidence type="ECO:0000256" key="6">
    <source>
        <dbReference type="RuleBase" id="RU367018"/>
    </source>
</evidence>
<dbReference type="AlphaFoldDB" id="A0AAP0MLI6"/>
<dbReference type="PROSITE" id="PS50966">
    <property type="entry name" value="ZF_SWIM"/>
    <property type="match status" value="1"/>
</dbReference>
<dbReference type="PANTHER" id="PTHR31669:SF281">
    <property type="entry name" value="PROTEIN FAR1-RELATED SEQUENCE"/>
    <property type="match status" value="1"/>
</dbReference>
<name>A0AAP0MLI6_9ROSI</name>
<keyword evidence="6" id="KW-0539">Nucleus</keyword>
<feature type="region of interest" description="Disordered" evidence="7">
    <location>
        <begin position="487"/>
        <end position="522"/>
    </location>
</feature>
<protein>
    <recommendedName>
        <fullName evidence="6">Protein FAR1-RELATED SEQUENCE</fullName>
    </recommendedName>
</protein>